<protein>
    <submittedName>
        <fullName evidence="2">Uncharacterized protein</fullName>
    </submittedName>
</protein>
<organism evidence="2 3">
    <name type="scientific">Spodoptera exigua</name>
    <name type="common">Beet armyworm</name>
    <name type="synonym">Noctua fulgens</name>
    <dbReference type="NCBI Taxonomy" id="7107"/>
    <lineage>
        <taxon>Eukaryota</taxon>
        <taxon>Metazoa</taxon>
        <taxon>Ecdysozoa</taxon>
        <taxon>Arthropoda</taxon>
        <taxon>Hexapoda</taxon>
        <taxon>Insecta</taxon>
        <taxon>Pterygota</taxon>
        <taxon>Neoptera</taxon>
        <taxon>Endopterygota</taxon>
        <taxon>Lepidoptera</taxon>
        <taxon>Glossata</taxon>
        <taxon>Ditrysia</taxon>
        <taxon>Noctuoidea</taxon>
        <taxon>Noctuidae</taxon>
        <taxon>Amphipyrinae</taxon>
        <taxon>Spodoptera</taxon>
    </lineage>
</organism>
<evidence type="ECO:0000256" key="1">
    <source>
        <dbReference type="SAM" id="MobiDB-lite"/>
    </source>
</evidence>
<evidence type="ECO:0000313" key="3">
    <source>
        <dbReference type="Proteomes" id="UP000814243"/>
    </source>
</evidence>
<gene>
    <name evidence="2" type="ORF">HF086_014975</name>
</gene>
<feature type="non-terminal residue" evidence="2">
    <location>
        <position position="121"/>
    </location>
</feature>
<dbReference type="EMBL" id="JACEFF010000418">
    <property type="protein sequence ID" value="KAH9638114.1"/>
    <property type="molecule type" value="Genomic_DNA"/>
</dbReference>
<feature type="region of interest" description="Disordered" evidence="1">
    <location>
        <begin position="1"/>
        <end position="40"/>
    </location>
</feature>
<dbReference type="Proteomes" id="UP000814243">
    <property type="component" value="Unassembled WGS sequence"/>
</dbReference>
<dbReference type="AlphaFoldDB" id="A0A922MJS3"/>
<name>A0A922MJS3_SPOEX</name>
<comment type="caution">
    <text evidence="2">The sequence shown here is derived from an EMBL/GenBank/DDBJ whole genome shotgun (WGS) entry which is preliminary data.</text>
</comment>
<feature type="compositionally biased region" description="Basic and acidic residues" evidence="1">
    <location>
        <begin position="13"/>
        <end position="22"/>
    </location>
</feature>
<accession>A0A922MJS3</accession>
<reference evidence="2" key="1">
    <citation type="journal article" date="2021" name="G3 (Bethesda)">
        <title>Genome and transcriptome analysis of the beet armyworm Spodoptera exigua reveals targets for pest control. .</title>
        <authorList>
            <person name="Simon S."/>
            <person name="Breeschoten T."/>
            <person name="Jansen H.J."/>
            <person name="Dirks R.P."/>
            <person name="Schranz M.E."/>
            <person name="Ros V.I.D."/>
        </authorList>
    </citation>
    <scope>NUCLEOTIDE SEQUENCE</scope>
    <source>
        <strain evidence="2">TB_SE_WUR_2020</strain>
    </source>
</reference>
<sequence length="121" mass="13403">MDWPGSGSSGGRLLRDQEHQGRTEGLSLRPQPDPPHQYRQRRRAIGATGLALGPSLGMLMIDQEIEWVLHRYYLNYVIGDEIPLEPPRAVTSQQEPGRGQLVSAAINVTRAFSQFLGAAIQ</sequence>
<proteinExistence type="predicted"/>
<evidence type="ECO:0000313" key="2">
    <source>
        <dbReference type="EMBL" id="KAH9638114.1"/>
    </source>
</evidence>